<keyword evidence="2" id="KW-0378">Hydrolase</keyword>
<proteinExistence type="predicted"/>
<organism evidence="5 6">
    <name type="scientific">Actinoplanes ianthinogenes</name>
    <dbReference type="NCBI Taxonomy" id="122358"/>
    <lineage>
        <taxon>Bacteria</taxon>
        <taxon>Bacillati</taxon>
        <taxon>Actinomycetota</taxon>
        <taxon>Actinomycetes</taxon>
        <taxon>Micromonosporales</taxon>
        <taxon>Micromonosporaceae</taxon>
        <taxon>Actinoplanes</taxon>
    </lineage>
</organism>
<evidence type="ECO:0000256" key="1">
    <source>
        <dbReference type="ARBA" id="ARBA00022723"/>
    </source>
</evidence>
<keyword evidence="1" id="KW-0479">Metal-binding</keyword>
<sequence>MSDRTVTVMSVPFDLWGQRGWAGTEVVGESHYSAALRALFDAKLPPGGTELTVTAQLMPEPLNKHDRNAVAVWIGSAQVGYLPRQSAAEYAPVLMGLVARGWTPQVSARVWGSRWGSGEFAGSVRLELAEPHLLVPVNRPPAQPHRLLPTGGAIQVTGEEHHLEVLASWLRPEGECWVHATLHELTEQLARSSRTVVEVRIDGARVGQLTPRMSGEVLAAVRHLDERGLVAAARAIVKGNRIKTEVVLYVARAHELPESWLVAPPAVAPHPRQPATVPPAPVIMPSAPVAVPPASAAVPPAPVVVPSAPVATPPAPVAAPVAVPAPAAETAVLPAPTVPAQVGQRTVPIVPPVAAPAVPAPRTTGSPAVPVIPAAGTPGHGVPETPLIEAQPAAMPRFNPPPNWPAPPPGWSPSPGWTPDPAWGPAPPGWQLWIEEPRPDADIPLFGARGKARELAAEIEKLTAERAELARLGLFEIRDLAEHRDRLLRDVGELHQRLDAVRQQVVVTEEQALLQEAGIYRYQHPLSDAVAYQDALARLQEQIRVMAKPDGGAVLAASGWTVNGSAAQGRTMLRDYAKLMLRAYNAEADNLVRTLKPYKLEAAVERLGKVAATIARLGKTMDIRISEQYHRLRVQELGLTADHQEKLAGEKARERDEKARLREERQLQQEIERERARLDKERQHYANALAAVQANGDDLGAAQLRERLAEIDAAIQDVDYRAANVRAGYVYVISNLGAFGENMVKVGMTRRLDPMDRVRELGDASVPFGFDVHALFFSDDAAGIEAQMHARLADRRVNLVNQRREFFYATPAEAKRHLLELTGSLLQYEETPPALEYRQSRTQARRG</sequence>
<name>A0ABN6CNX3_9ACTN</name>
<feature type="domain" description="Bacteriophage T5 Orf172 DNA-binding" evidence="4">
    <location>
        <begin position="738"/>
        <end position="821"/>
    </location>
</feature>
<accession>A0ABN6CNX3</accession>
<dbReference type="InterPro" id="IPR018306">
    <property type="entry name" value="Phage_T5_Orf172_DNA-bd"/>
</dbReference>
<feature type="coiled-coil region" evidence="3">
    <location>
        <begin position="445"/>
        <end position="504"/>
    </location>
</feature>
<reference evidence="5 6" key="1">
    <citation type="submission" date="2020-08" db="EMBL/GenBank/DDBJ databases">
        <title>Whole genome shotgun sequence of Actinoplanes ianthinogenes NBRC 13996.</title>
        <authorList>
            <person name="Komaki H."/>
            <person name="Tamura T."/>
        </authorList>
    </citation>
    <scope>NUCLEOTIDE SEQUENCE [LARGE SCALE GENOMIC DNA]</scope>
    <source>
        <strain evidence="5 6">NBRC 13996</strain>
    </source>
</reference>
<dbReference type="Gene3D" id="3.30.70.2330">
    <property type="match status" value="1"/>
</dbReference>
<dbReference type="Pfam" id="PF13455">
    <property type="entry name" value="MUG113"/>
    <property type="match status" value="1"/>
</dbReference>
<dbReference type="SMART" id="SM00974">
    <property type="entry name" value="T5orf172"/>
    <property type="match status" value="1"/>
</dbReference>
<keyword evidence="3" id="KW-0175">Coiled coil</keyword>
<dbReference type="Proteomes" id="UP000676967">
    <property type="component" value="Chromosome"/>
</dbReference>
<feature type="coiled-coil region" evidence="3">
    <location>
        <begin position="644"/>
        <end position="691"/>
    </location>
</feature>
<dbReference type="InterPro" id="IPR014905">
    <property type="entry name" value="HIRAN"/>
</dbReference>
<keyword evidence="6" id="KW-1185">Reference proteome</keyword>
<protein>
    <recommendedName>
        <fullName evidence="4">Bacteriophage T5 Orf172 DNA-binding domain-containing protein</fullName>
    </recommendedName>
</protein>
<gene>
    <name evidence="5" type="ORF">Aiant_75570</name>
</gene>
<evidence type="ECO:0000256" key="2">
    <source>
        <dbReference type="ARBA" id="ARBA00022801"/>
    </source>
</evidence>
<dbReference type="Pfam" id="PF08797">
    <property type="entry name" value="HIRAN"/>
    <property type="match status" value="1"/>
</dbReference>
<dbReference type="InterPro" id="IPR025280">
    <property type="entry name" value="SNIPE"/>
</dbReference>
<evidence type="ECO:0000259" key="4">
    <source>
        <dbReference type="SMART" id="SM00974"/>
    </source>
</evidence>
<dbReference type="EMBL" id="AP023356">
    <property type="protein sequence ID" value="BCJ46900.1"/>
    <property type="molecule type" value="Genomic_DNA"/>
</dbReference>
<evidence type="ECO:0000313" key="6">
    <source>
        <dbReference type="Proteomes" id="UP000676967"/>
    </source>
</evidence>
<evidence type="ECO:0000256" key="3">
    <source>
        <dbReference type="SAM" id="Coils"/>
    </source>
</evidence>
<evidence type="ECO:0000313" key="5">
    <source>
        <dbReference type="EMBL" id="BCJ46900.1"/>
    </source>
</evidence>
<dbReference type="Pfam" id="PF13250">
    <property type="entry name" value="SNIPE"/>
    <property type="match status" value="1"/>
</dbReference>